<evidence type="ECO:0000256" key="5">
    <source>
        <dbReference type="PIRSR" id="PIRSR000894-1"/>
    </source>
</evidence>
<dbReference type="InterPro" id="IPR033379">
    <property type="entry name" value="Acid_Pase_AS"/>
</dbReference>
<dbReference type="AlphaFoldDB" id="A0A7R7XCF3"/>
<dbReference type="InterPro" id="IPR029033">
    <property type="entry name" value="His_PPase_superfam"/>
</dbReference>
<proteinExistence type="inferred from homology"/>
<dbReference type="InterPro" id="IPR000560">
    <property type="entry name" value="His_Pase_clade-2"/>
</dbReference>
<feature type="disulfide bond" evidence="6">
    <location>
        <begin position="94"/>
        <end position="421"/>
    </location>
</feature>
<evidence type="ECO:0000256" key="2">
    <source>
        <dbReference type="ARBA" id="ARBA00012632"/>
    </source>
</evidence>
<keyword evidence="8" id="KW-1185">Reference proteome</keyword>
<dbReference type="GO" id="GO:0009277">
    <property type="term" value="C:fungal-type cell wall"/>
    <property type="evidence" value="ECO:0007669"/>
    <property type="project" value="TreeGrafter"/>
</dbReference>
<dbReference type="GO" id="GO:0003993">
    <property type="term" value="F:acid phosphatase activity"/>
    <property type="evidence" value="ECO:0007669"/>
    <property type="project" value="TreeGrafter"/>
</dbReference>
<feature type="disulfide bond" evidence="6">
    <location>
        <begin position="445"/>
        <end position="453"/>
    </location>
</feature>
<evidence type="ECO:0000313" key="8">
    <source>
        <dbReference type="Proteomes" id="UP000654913"/>
    </source>
</evidence>
<dbReference type="PROSITE" id="PS00616">
    <property type="entry name" value="HIS_ACID_PHOSPHAT_1"/>
    <property type="match status" value="1"/>
</dbReference>
<dbReference type="InterPro" id="IPR016274">
    <property type="entry name" value="Histidine_acid_Pase_euk"/>
</dbReference>
<dbReference type="SUPFAM" id="SSF53254">
    <property type="entry name" value="Phosphoglycerate mutase-like"/>
    <property type="match status" value="1"/>
</dbReference>
<dbReference type="Gene3D" id="3.40.50.1240">
    <property type="entry name" value="Phosphoglycerate mutase-like"/>
    <property type="match status" value="1"/>
</dbReference>
<dbReference type="Pfam" id="PF00328">
    <property type="entry name" value="His_Phos_2"/>
    <property type="match status" value="1"/>
</dbReference>
<sequence>MADCSDGVYYQVSPDSTGFISPKPHVVVPRRLNGASSNALIYFNTPALNVPSLVRICSTSYAVSFDPLEHLGANSPWFAGPNANRISPGVPEGCSVDQAVYVVRHGSRYPDSGAYEEWQALHEAIQSAHFRASGPLGFLSDWKPVLSHPEEQIAQVSITGYKELYNLGVDLRFRYPAFYTDNTPFLLWANKYQRTVDSARLFARGYLGPNSSFADIYAIDSKATGAAGNSLATSDQCPNFEDASGGDYGTTWDSIYLPPITKRLNKLIHGNLTLTDNQVSIFPYLCGFESQITGSISPFCDVFTEKEILEYEYRQDLRYYYGTGAGAGKNMTVQYPILQGIVNLLKEGPDATTESSSGSERLPPLIVAFTHDNQINELASILGVFDNQKPLSAKKVGHDRIYVSSRTSPMRGTIAFERLNCKANEGNSANVRILLNDAVYPIPSCRSGPGSSCPVDEYAGYVAKQKRKYGSYASICGLGEEELTTIGEDESVTFFKNLTLPFLSVVKP</sequence>
<dbReference type="RefSeq" id="XP_041550890.1">
    <property type="nucleotide sequence ID" value="XM_041697624.1"/>
</dbReference>
<dbReference type="FunFam" id="3.40.50.1240:FF:000053">
    <property type="entry name" value="Histidine acid phosphatase, putative"/>
    <property type="match status" value="1"/>
</dbReference>
<dbReference type="PANTHER" id="PTHR20963">
    <property type="entry name" value="MULTIPLE INOSITOL POLYPHOSPHATE PHOSPHATASE-RELATED"/>
    <property type="match status" value="1"/>
</dbReference>
<dbReference type="EC" id="3.1.3.8" evidence="2"/>
<feature type="active site" description="Proton donor" evidence="5">
    <location>
        <position position="372"/>
    </location>
</feature>
<accession>A0A7R7XCF3</accession>
<dbReference type="CDD" id="cd07061">
    <property type="entry name" value="HP_HAP_like"/>
    <property type="match status" value="1"/>
</dbReference>
<evidence type="ECO:0000313" key="7">
    <source>
        <dbReference type="EMBL" id="BCS18696.1"/>
    </source>
</evidence>
<protein>
    <recommendedName>
        <fullName evidence="2">3-phytase</fullName>
        <ecNumber evidence="2">3.1.3.8</ecNumber>
    </recommendedName>
</protein>
<name>A0A7R7XCF3_9EURO</name>
<feature type="disulfide bond" evidence="6">
    <location>
        <begin position="286"/>
        <end position="300"/>
    </location>
</feature>
<evidence type="ECO:0000256" key="3">
    <source>
        <dbReference type="ARBA" id="ARBA00022801"/>
    </source>
</evidence>
<organism evidence="7 8">
    <name type="scientific">Aspergillus puulaauensis</name>
    <dbReference type="NCBI Taxonomy" id="1220207"/>
    <lineage>
        <taxon>Eukaryota</taxon>
        <taxon>Fungi</taxon>
        <taxon>Dikarya</taxon>
        <taxon>Ascomycota</taxon>
        <taxon>Pezizomycotina</taxon>
        <taxon>Eurotiomycetes</taxon>
        <taxon>Eurotiomycetidae</taxon>
        <taxon>Eurotiales</taxon>
        <taxon>Aspergillaceae</taxon>
        <taxon>Aspergillus</taxon>
    </lineage>
</organism>
<evidence type="ECO:0000256" key="4">
    <source>
        <dbReference type="ARBA" id="ARBA00023180"/>
    </source>
</evidence>
<dbReference type="PIRSF" id="PIRSF000894">
    <property type="entry name" value="Acid_phosphatase"/>
    <property type="match status" value="1"/>
</dbReference>
<dbReference type="Proteomes" id="UP000654913">
    <property type="component" value="Chromosome 1"/>
</dbReference>
<comment type="similarity">
    <text evidence="1">Belongs to the histidine acid phosphatase family.</text>
</comment>
<dbReference type="GeneID" id="64968701"/>
<dbReference type="KEGG" id="apuu:APUU_11524S"/>
<keyword evidence="6" id="KW-1015">Disulfide bond</keyword>
<dbReference type="PANTHER" id="PTHR20963:SF23">
    <property type="entry name" value="3-PHYTASE"/>
    <property type="match status" value="1"/>
</dbReference>
<reference evidence="7" key="2">
    <citation type="submission" date="2021-02" db="EMBL/GenBank/DDBJ databases">
        <title>Aspergillus puulaauensis MK2 genome sequence.</title>
        <authorList>
            <person name="Futagami T."/>
            <person name="Mori K."/>
            <person name="Kadooka C."/>
            <person name="Tanaka T."/>
        </authorList>
    </citation>
    <scope>NUCLEOTIDE SEQUENCE</scope>
    <source>
        <strain evidence="7">MK2</strain>
    </source>
</reference>
<dbReference type="GO" id="GO:0016158">
    <property type="term" value="F:inositol hexakisphosphate 3-phosphatase activity"/>
    <property type="evidence" value="ECO:0007669"/>
    <property type="project" value="UniProtKB-EC"/>
</dbReference>
<evidence type="ECO:0000256" key="6">
    <source>
        <dbReference type="PIRSR" id="PIRSR000894-2"/>
    </source>
</evidence>
<feature type="active site" description="Nucleophile" evidence="5">
    <location>
        <position position="105"/>
    </location>
</feature>
<reference evidence="7" key="1">
    <citation type="submission" date="2021-01" db="EMBL/GenBank/DDBJ databases">
        <authorList>
            <consortium name="Aspergillus puulaauensis MK2 genome sequencing consortium"/>
            <person name="Kazuki M."/>
            <person name="Futagami T."/>
        </authorList>
    </citation>
    <scope>NUCLEOTIDE SEQUENCE</scope>
    <source>
        <strain evidence="7">MK2</strain>
    </source>
</reference>
<keyword evidence="4" id="KW-0325">Glycoprotein</keyword>
<gene>
    <name evidence="7" type="ORF">APUU_11524S</name>
</gene>
<keyword evidence="3" id="KW-0378">Hydrolase</keyword>
<evidence type="ECO:0000256" key="1">
    <source>
        <dbReference type="ARBA" id="ARBA00005375"/>
    </source>
</evidence>
<dbReference type="EMBL" id="AP024443">
    <property type="protein sequence ID" value="BCS18696.1"/>
    <property type="molecule type" value="Genomic_DNA"/>
</dbReference>
<dbReference type="OrthoDB" id="6509975at2759"/>